<keyword evidence="13" id="KW-0175">Coiled coil</keyword>
<dbReference type="CDD" id="cd00052">
    <property type="entry name" value="EH"/>
    <property type="match status" value="1"/>
</dbReference>
<evidence type="ECO:0000256" key="4">
    <source>
        <dbReference type="ARBA" id="ARBA00009351"/>
    </source>
</evidence>
<accession>A0AAF0IYJ3</accession>
<feature type="compositionally biased region" description="Pro residues" evidence="18">
    <location>
        <begin position="699"/>
        <end position="714"/>
    </location>
</feature>
<dbReference type="PANTHER" id="PTHR11216:SF173">
    <property type="entry name" value="ACTIN CYTOSKELETON-REGULATORY COMPLEX PROTEIN PAN1"/>
    <property type="match status" value="1"/>
</dbReference>
<comment type="similarity">
    <text evidence="4">Belongs to the PAN1 family.</text>
</comment>
<dbReference type="InterPro" id="IPR003124">
    <property type="entry name" value="WH2_dom"/>
</dbReference>
<feature type="compositionally biased region" description="Polar residues" evidence="18">
    <location>
        <begin position="822"/>
        <end position="837"/>
    </location>
</feature>
<evidence type="ECO:0000256" key="14">
    <source>
        <dbReference type="ARBA" id="ARBA00023136"/>
    </source>
</evidence>
<dbReference type="InterPro" id="IPR000261">
    <property type="entry name" value="EH_dom"/>
</dbReference>
<evidence type="ECO:0000256" key="15">
    <source>
        <dbReference type="ARBA" id="ARBA00023212"/>
    </source>
</evidence>
<keyword evidence="9" id="KW-0963">Cytoplasm</keyword>
<evidence type="ECO:0000256" key="2">
    <source>
        <dbReference type="ARBA" id="ARBA00004134"/>
    </source>
</evidence>
<dbReference type="SMART" id="SM00326">
    <property type="entry name" value="SH3"/>
    <property type="match status" value="2"/>
</dbReference>
<evidence type="ECO:0000256" key="5">
    <source>
        <dbReference type="ARBA" id="ARBA00011159"/>
    </source>
</evidence>
<evidence type="ECO:0000256" key="17">
    <source>
        <dbReference type="PROSITE-ProRule" id="PRU00192"/>
    </source>
</evidence>
<evidence type="ECO:0000256" key="13">
    <source>
        <dbReference type="ARBA" id="ARBA00023054"/>
    </source>
</evidence>
<feature type="region of interest" description="Disordered" evidence="18">
    <location>
        <begin position="583"/>
        <end position="957"/>
    </location>
</feature>
<dbReference type="GO" id="GO:0016197">
    <property type="term" value="P:endosomal transport"/>
    <property type="evidence" value="ECO:0007669"/>
    <property type="project" value="TreeGrafter"/>
</dbReference>
<feature type="compositionally biased region" description="Low complexity" evidence="18">
    <location>
        <begin position="658"/>
        <end position="669"/>
    </location>
</feature>
<keyword evidence="11" id="KW-0677">Repeat</keyword>
<evidence type="ECO:0000259" key="21">
    <source>
        <dbReference type="PROSITE" id="PS50222"/>
    </source>
</evidence>
<feature type="region of interest" description="Disordered" evidence="18">
    <location>
        <begin position="26"/>
        <end position="58"/>
    </location>
</feature>
<feature type="domain" description="SH3" evidence="19">
    <location>
        <begin position="1069"/>
        <end position="1126"/>
    </location>
</feature>
<organism evidence="23 24">
    <name type="scientific">Malassezia equina</name>
    <dbReference type="NCBI Taxonomy" id="1381935"/>
    <lineage>
        <taxon>Eukaryota</taxon>
        <taxon>Fungi</taxon>
        <taxon>Dikarya</taxon>
        <taxon>Basidiomycota</taxon>
        <taxon>Ustilaginomycotina</taxon>
        <taxon>Malasseziomycetes</taxon>
        <taxon>Malasseziales</taxon>
        <taxon>Malasseziaceae</taxon>
        <taxon>Malassezia</taxon>
    </lineage>
</organism>
<dbReference type="GO" id="GO:0005768">
    <property type="term" value="C:endosome"/>
    <property type="evidence" value="ECO:0007669"/>
    <property type="project" value="UniProtKB-SubCell"/>
</dbReference>
<evidence type="ECO:0000256" key="18">
    <source>
        <dbReference type="SAM" id="MobiDB-lite"/>
    </source>
</evidence>
<feature type="domain" description="EF-hand" evidence="21">
    <location>
        <begin position="252"/>
        <end position="287"/>
    </location>
</feature>
<dbReference type="Proteomes" id="UP001214415">
    <property type="component" value="Chromosome 1"/>
</dbReference>
<reference evidence="23" key="1">
    <citation type="submission" date="2023-03" db="EMBL/GenBank/DDBJ databases">
        <title>Mating type loci evolution in Malassezia.</title>
        <authorList>
            <person name="Coelho M.A."/>
        </authorList>
    </citation>
    <scope>NUCLEOTIDE SEQUENCE</scope>
    <source>
        <strain evidence="23">CBS 12830</strain>
    </source>
</reference>
<dbReference type="EMBL" id="CP119900">
    <property type="protein sequence ID" value="WFD21458.1"/>
    <property type="molecule type" value="Genomic_DNA"/>
</dbReference>
<dbReference type="Pfam" id="PF02205">
    <property type="entry name" value="WH2"/>
    <property type="match status" value="1"/>
</dbReference>
<dbReference type="InterPro" id="IPR036028">
    <property type="entry name" value="SH3-like_dom_sf"/>
</dbReference>
<dbReference type="GO" id="GO:0005509">
    <property type="term" value="F:calcium ion binding"/>
    <property type="evidence" value="ECO:0007669"/>
    <property type="project" value="InterPro"/>
</dbReference>
<feature type="region of interest" description="Disordered" evidence="18">
    <location>
        <begin position="355"/>
        <end position="381"/>
    </location>
</feature>
<dbReference type="GO" id="GO:0005886">
    <property type="term" value="C:plasma membrane"/>
    <property type="evidence" value="ECO:0007669"/>
    <property type="project" value="TreeGrafter"/>
</dbReference>
<feature type="compositionally biased region" description="Polar residues" evidence="18">
    <location>
        <begin position="26"/>
        <end position="35"/>
    </location>
</feature>
<evidence type="ECO:0000259" key="20">
    <source>
        <dbReference type="PROSITE" id="PS50031"/>
    </source>
</evidence>
<dbReference type="AlphaFoldDB" id="A0AAF0IYJ3"/>
<feature type="compositionally biased region" description="Polar residues" evidence="18">
    <location>
        <begin position="721"/>
        <end position="739"/>
    </location>
</feature>
<dbReference type="Gene3D" id="2.30.30.40">
    <property type="entry name" value="SH3 Domains"/>
    <property type="match status" value="2"/>
</dbReference>
<sequence>MYPMNQWGNAGAPGYGAYQQPQMTGQMPMNMQSTGMPGASFIARPSAPPPPPPNMMSQMTGSMMGQAMGAPSMMQQQATGMSPMMPQSTGMSPMMQQRPTGMPPMMGQPTGMPPMMGQPTGMTPMMGQPTGMSPMVGQSTGMPMAAQMTGAFSDPRMRLMYTQFLPAAQPYSGVPVPSNMNFHQASLQPDQFQNKLQNISTQQPNKAKAAIPWTMSKEERKSYDNIFRAWDAKKTGWISGDVARELFGQSGLSREQLLQVWHLADAENRGKLNIAEFHIAMALIYRALNGNEIPQELPAELIPSSSRDLSESVDFLKDLLKQDTTVRNATALNLAEPGSNKDAKYSETRSFYKNPVERDASRPSDAVAYKHRESDSAGYRSRSRYLDRRDVRFDGQSAAEDLGEMKRQLEKTQRMLERTDLNEEEDHDLQNEMEDVRYAIRRLQDDIEYYNRREGPHAGEQRRKAERTLMQLLHERLPQLEQRLDKRHAHDTKKELEASRQRDARNNDKYSHLRAPSPSTPRTSSYDPPKAEPSEPPTPVSSVPSTPSISAPSAPKLTGAEREAWIRSEAQRRVQERMRMLGVAGAVDKTPSVDASVEQRLATEKSEAEARTLQAEQEAKAREEARKARLREHKQPPPPPARTRMSEPAKEVQKEEPPSVAEPVSVPPENTQQPWLPKENHPLESNQVPEREAASDPVPQDPPAPASVPSPAPTSMPEAPSMSQSMPSTNPFFRQASETRSSKLETGPSSFTAAFDPPQEPEAEPEVKEETSFRQAPVQPLAPPQPQRSMPPVSSSTRTVHLPPSHDEDWDDEEDEDEEENPLSSRTTRQHLAQQLFSGVVPTTPSTPSAPPPPPVAPAPPAAPANSDLKGDAPASADAVTQSTTGPSLSLGGSGGDRNALLSQIRGGATLKKTTTRDRSGALTAGSVLGSSSPPPGLSTASVPVMDSSDDEPESVEPMAVPGGFAEPNEEAEPTMNALSLQDMSAPEPSAEMKDDVLMGFDTSRTLHGRALYAFTGEEGTLSFDENSILLIHPKLDGASMEGDWTYGSLVSTPDVKGLIPTAYVVLVESVVAAEALYDYEASSPEEASLQEGEVLQVVDQSDENWWLIMRKDKCLLVPANYVAVA</sequence>
<evidence type="ECO:0000256" key="7">
    <source>
        <dbReference type="ARBA" id="ARBA00020728"/>
    </source>
</evidence>
<feature type="compositionally biased region" description="Acidic residues" evidence="18">
    <location>
        <begin position="808"/>
        <end position="821"/>
    </location>
</feature>
<proteinExistence type="inferred from homology"/>
<evidence type="ECO:0000256" key="12">
    <source>
        <dbReference type="ARBA" id="ARBA00022753"/>
    </source>
</evidence>
<feature type="compositionally biased region" description="Basic and acidic residues" evidence="18">
    <location>
        <begin position="644"/>
        <end position="657"/>
    </location>
</feature>
<dbReference type="GO" id="GO:0006897">
    <property type="term" value="P:endocytosis"/>
    <property type="evidence" value="ECO:0007669"/>
    <property type="project" value="TreeGrafter"/>
</dbReference>
<comment type="subunit">
    <text evidence="5">Component of the PAN1 actin cytoskeleton-regulatory complex.</text>
</comment>
<protein>
    <recommendedName>
        <fullName evidence="6">Actin cytoskeleton-regulatory complex protein PAN1</fullName>
    </recommendedName>
    <alternativeName>
        <fullName evidence="7">Actin cytoskeleton-regulatory complex protein pan1</fullName>
    </alternativeName>
</protein>
<keyword evidence="8 17" id="KW-0728">SH3 domain</keyword>
<feature type="compositionally biased region" description="Basic and acidic residues" evidence="18">
    <location>
        <begin position="601"/>
        <end position="610"/>
    </location>
</feature>
<dbReference type="InterPro" id="IPR001452">
    <property type="entry name" value="SH3_domain"/>
</dbReference>
<dbReference type="CDD" id="cd21762">
    <property type="entry name" value="WH2"/>
    <property type="match status" value="1"/>
</dbReference>
<evidence type="ECO:0000256" key="6">
    <source>
        <dbReference type="ARBA" id="ARBA00015110"/>
    </source>
</evidence>
<keyword evidence="10" id="KW-0254">Endocytosis</keyword>
<evidence type="ECO:0000313" key="24">
    <source>
        <dbReference type="Proteomes" id="UP001214415"/>
    </source>
</evidence>
<gene>
    <name evidence="23" type="ORF">MEQU1_000108</name>
</gene>
<feature type="compositionally biased region" description="Basic and acidic residues" evidence="18">
    <location>
        <begin position="617"/>
        <end position="627"/>
    </location>
</feature>
<evidence type="ECO:0000256" key="3">
    <source>
        <dbReference type="ARBA" id="ARBA00004413"/>
    </source>
</evidence>
<dbReference type="Gene3D" id="1.10.238.10">
    <property type="entry name" value="EF-hand"/>
    <property type="match status" value="1"/>
</dbReference>
<evidence type="ECO:0000256" key="8">
    <source>
        <dbReference type="ARBA" id="ARBA00022443"/>
    </source>
</evidence>
<comment type="function">
    <text evidence="16">Component of the PAN1 actin cytoskeleton-regulatory complex required for the internalization of endosomes during actin-coupled endocytosis. The complex links the site of endocytosis to the cell membrane-associated actin cytoskeleton. Mediates uptake of external molecules and vacuolar degradation of plasma membrane proteins. Plays a role in the proper organization of the cell membrane-associated actin cytoskeleton and promotes its destabilization.</text>
</comment>
<dbReference type="PROSITE" id="PS51082">
    <property type="entry name" value="WH2"/>
    <property type="match status" value="1"/>
</dbReference>
<comment type="subcellular location">
    <subcellularLocation>
        <location evidence="3">Cell membrane</location>
        <topology evidence="3">Peripheral membrane protein</topology>
        <orientation evidence="3">Cytoplasmic side</orientation>
    </subcellularLocation>
    <subcellularLocation>
        <location evidence="2">Cytoplasm</location>
        <location evidence="2">Cytoskeleton</location>
        <location evidence="2">Actin patch</location>
    </subcellularLocation>
    <subcellularLocation>
        <location evidence="1">Endosome membrane</location>
        <topology evidence="1">Peripheral membrane protein</topology>
        <orientation evidence="1">Cytoplasmic side</orientation>
    </subcellularLocation>
</comment>
<evidence type="ECO:0000256" key="9">
    <source>
        <dbReference type="ARBA" id="ARBA00022490"/>
    </source>
</evidence>
<dbReference type="PROSITE" id="PS50222">
    <property type="entry name" value="EF_HAND_2"/>
    <property type="match status" value="1"/>
</dbReference>
<feature type="compositionally biased region" description="Basic and acidic residues" evidence="18">
    <location>
        <begin position="355"/>
        <end position="375"/>
    </location>
</feature>
<feature type="compositionally biased region" description="Basic and acidic residues" evidence="18">
    <location>
        <begin position="492"/>
        <end position="511"/>
    </location>
</feature>
<dbReference type="PANTHER" id="PTHR11216">
    <property type="entry name" value="EH DOMAIN"/>
    <property type="match status" value="1"/>
</dbReference>
<dbReference type="SUPFAM" id="SSF50044">
    <property type="entry name" value="SH3-domain"/>
    <property type="match status" value="2"/>
</dbReference>
<keyword evidence="12" id="KW-0967">Endosome</keyword>
<feature type="compositionally biased region" description="Pro residues" evidence="18">
    <location>
        <begin position="848"/>
        <end position="863"/>
    </location>
</feature>
<evidence type="ECO:0000259" key="22">
    <source>
        <dbReference type="PROSITE" id="PS51082"/>
    </source>
</evidence>
<dbReference type="InterPro" id="IPR011992">
    <property type="entry name" value="EF-hand-dom_pair"/>
</dbReference>
<feature type="region of interest" description="Disordered" evidence="18">
    <location>
        <begin position="482"/>
        <end position="564"/>
    </location>
</feature>
<evidence type="ECO:0000256" key="11">
    <source>
        <dbReference type="ARBA" id="ARBA00022737"/>
    </source>
</evidence>
<dbReference type="GO" id="GO:0003779">
    <property type="term" value="F:actin binding"/>
    <property type="evidence" value="ECO:0007669"/>
    <property type="project" value="InterPro"/>
</dbReference>
<keyword evidence="14" id="KW-0472">Membrane</keyword>
<feature type="domain" description="WH2" evidence="22">
    <location>
        <begin position="897"/>
        <end position="914"/>
    </location>
</feature>
<dbReference type="PROSITE" id="PS50031">
    <property type="entry name" value="EH"/>
    <property type="match status" value="1"/>
</dbReference>
<evidence type="ECO:0000259" key="19">
    <source>
        <dbReference type="PROSITE" id="PS50002"/>
    </source>
</evidence>
<dbReference type="PROSITE" id="PS50002">
    <property type="entry name" value="SH3"/>
    <property type="match status" value="1"/>
</dbReference>
<name>A0AAF0IYJ3_9BASI</name>
<dbReference type="SMART" id="SM00246">
    <property type="entry name" value="WH2"/>
    <property type="match status" value="1"/>
</dbReference>
<evidence type="ECO:0000256" key="16">
    <source>
        <dbReference type="ARBA" id="ARBA00025194"/>
    </source>
</evidence>
<dbReference type="Pfam" id="PF12763">
    <property type="entry name" value="EH"/>
    <property type="match status" value="1"/>
</dbReference>
<feature type="compositionally biased region" description="Low complexity" evidence="18">
    <location>
        <begin position="540"/>
        <end position="555"/>
    </location>
</feature>
<dbReference type="SMART" id="SM00027">
    <property type="entry name" value="EH"/>
    <property type="match status" value="1"/>
</dbReference>
<dbReference type="GO" id="GO:0030479">
    <property type="term" value="C:actin cortical patch"/>
    <property type="evidence" value="ECO:0007669"/>
    <property type="project" value="UniProtKB-SubCell"/>
</dbReference>
<dbReference type="SUPFAM" id="SSF47473">
    <property type="entry name" value="EF-hand"/>
    <property type="match status" value="1"/>
</dbReference>
<evidence type="ECO:0000256" key="1">
    <source>
        <dbReference type="ARBA" id="ARBA00004125"/>
    </source>
</evidence>
<keyword evidence="24" id="KW-1185">Reference proteome</keyword>
<evidence type="ECO:0000256" key="10">
    <source>
        <dbReference type="ARBA" id="ARBA00022583"/>
    </source>
</evidence>
<feature type="domain" description="EH" evidence="20">
    <location>
        <begin position="219"/>
        <end position="308"/>
    </location>
</feature>
<dbReference type="Pfam" id="PF00018">
    <property type="entry name" value="SH3_1"/>
    <property type="match status" value="1"/>
</dbReference>
<evidence type="ECO:0000313" key="23">
    <source>
        <dbReference type="EMBL" id="WFD21458.1"/>
    </source>
</evidence>
<feature type="compositionally biased region" description="Low complexity" evidence="18">
    <location>
        <begin position="516"/>
        <end position="528"/>
    </location>
</feature>
<keyword evidence="15" id="KW-0206">Cytoskeleton</keyword>
<dbReference type="InterPro" id="IPR002048">
    <property type="entry name" value="EF_hand_dom"/>
</dbReference>